<organism evidence="2 3">
    <name type="scientific">Leminorella richardii</name>
    <dbReference type="NCBI Taxonomy" id="158841"/>
    <lineage>
        <taxon>Bacteria</taxon>
        <taxon>Pseudomonadati</taxon>
        <taxon>Pseudomonadota</taxon>
        <taxon>Gammaproteobacteria</taxon>
        <taxon>Enterobacterales</taxon>
        <taxon>Budviciaceae</taxon>
        <taxon>Leminorella</taxon>
    </lineage>
</organism>
<evidence type="ECO:0000313" key="2">
    <source>
        <dbReference type="EMBL" id="SQI36267.1"/>
    </source>
</evidence>
<accession>A0A2X4U8X0</accession>
<gene>
    <name evidence="2" type="ORF">NCTC12151_00672</name>
</gene>
<proteinExistence type="predicted"/>
<dbReference type="EMBL" id="LS483470">
    <property type="protein sequence ID" value="SQI36267.1"/>
    <property type="molecule type" value="Genomic_DNA"/>
</dbReference>
<dbReference type="Pfam" id="PF10713">
    <property type="entry name" value="DUF2509"/>
    <property type="match status" value="1"/>
</dbReference>
<keyword evidence="1" id="KW-0812">Transmembrane</keyword>
<keyword evidence="1" id="KW-1133">Transmembrane helix</keyword>
<feature type="transmembrane region" description="Helical" evidence="1">
    <location>
        <begin position="12"/>
        <end position="30"/>
    </location>
</feature>
<keyword evidence="3" id="KW-1185">Reference proteome</keyword>
<name>A0A2X4U8X0_9GAMM</name>
<dbReference type="InterPro" id="IPR019652">
    <property type="entry name" value="DUF2509"/>
</dbReference>
<dbReference type="KEGG" id="lri:NCTC12151_00672"/>
<reference evidence="2 3" key="1">
    <citation type="submission" date="2018-06" db="EMBL/GenBank/DDBJ databases">
        <authorList>
            <consortium name="Pathogen Informatics"/>
            <person name="Doyle S."/>
        </authorList>
    </citation>
    <scope>NUCLEOTIDE SEQUENCE [LARGE SCALE GENOMIC DNA]</scope>
    <source>
        <strain evidence="2 3">NCTC12151</strain>
    </source>
</reference>
<sequence>MEHNVVVRAQRGYATLLLIMMLLAFSMMMLKSIHRQLDHRVRMQADERRYLLERQRAYSALSWASSLSWTLNGSDWLCQKSELYRLNACVKPLNGDELLVRGSGLAVPGRAPLTLFQRAIVQREQQSVDRVSLLLVSTALSDVCPLAQKAECEP</sequence>
<keyword evidence="1" id="KW-0472">Membrane</keyword>
<evidence type="ECO:0000256" key="1">
    <source>
        <dbReference type="SAM" id="Phobius"/>
    </source>
</evidence>
<protein>
    <submittedName>
        <fullName evidence="2">Protein of uncharacterized function (DUF2509)</fullName>
    </submittedName>
</protein>
<evidence type="ECO:0000313" key="3">
    <source>
        <dbReference type="Proteomes" id="UP000249005"/>
    </source>
</evidence>
<dbReference type="RefSeq" id="WP_111739291.1">
    <property type="nucleotide sequence ID" value="NZ_LR698987.1"/>
</dbReference>
<dbReference type="OrthoDB" id="7059963at2"/>
<dbReference type="Proteomes" id="UP000249005">
    <property type="component" value="Chromosome 1"/>
</dbReference>
<dbReference type="AlphaFoldDB" id="A0A2X4U8X0"/>